<accession>A0A0A8Z2V3</accession>
<sequence>MFYGHPYFLPALRQDDRENNCDDTGSYFFLVKIAGQAFYS</sequence>
<proteinExistence type="predicted"/>
<evidence type="ECO:0000313" key="1">
    <source>
        <dbReference type="EMBL" id="JAD29162.1"/>
    </source>
</evidence>
<name>A0A0A8Z2V3_ARUDO</name>
<reference evidence="1" key="2">
    <citation type="journal article" date="2015" name="Data Brief">
        <title>Shoot transcriptome of the giant reed, Arundo donax.</title>
        <authorList>
            <person name="Barrero R.A."/>
            <person name="Guerrero F.D."/>
            <person name="Moolhuijzen P."/>
            <person name="Goolsby J.A."/>
            <person name="Tidwell J."/>
            <person name="Bellgard S.E."/>
            <person name="Bellgard M.I."/>
        </authorList>
    </citation>
    <scope>NUCLEOTIDE SEQUENCE</scope>
    <source>
        <tissue evidence="1">Shoot tissue taken approximately 20 cm above the soil surface</tissue>
    </source>
</reference>
<dbReference type="AlphaFoldDB" id="A0A0A8Z2V3"/>
<reference evidence="1" key="1">
    <citation type="submission" date="2014-09" db="EMBL/GenBank/DDBJ databases">
        <authorList>
            <person name="Magalhaes I.L.F."/>
            <person name="Oliveira U."/>
            <person name="Santos F.R."/>
            <person name="Vidigal T.H.D.A."/>
            <person name="Brescovit A.D."/>
            <person name="Santos A.J."/>
        </authorList>
    </citation>
    <scope>NUCLEOTIDE SEQUENCE</scope>
    <source>
        <tissue evidence="1">Shoot tissue taken approximately 20 cm above the soil surface</tissue>
    </source>
</reference>
<organism evidence="1">
    <name type="scientific">Arundo donax</name>
    <name type="common">Giant reed</name>
    <name type="synonym">Donax arundinaceus</name>
    <dbReference type="NCBI Taxonomy" id="35708"/>
    <lineage>
        <taxon>Eukaryota</taxon>
        <taxon>Viridiplantae</taxon>
        <taxon>Streptophyta</taxon>
        <taxon>Embryophyta</taxon>
        <taxon>Tracheophyta</taxon>
        <taxon>Spermatophyta</taxon>
        <taxon>Magnoliopsida</taxon>
        <taxon>Liliopsida</taxon>
        <taxon>Poales</taxon>
        <taxon>Poaceae</taxon>
        <taxon>PACMAD clade</taxon>
        <taxon>Arundinoideae</taxon>
        <taxon>Arundineae</taxon>
        <taxon>Arundo</taxon>
    </lineage>
</organism>
<protein>
    <submittedName>
        <fullName evidence="1">Uncharacterized protein</fullName>
    </submittedName>
</protein>
<dbReference type="EMBL" id="GBRH01268733">
    <property type="protein sequence ID" value="JAD29162.1"/>
    <property type="molecule type" value="Transcribed_RNA"/>
</dbReference>